<dbReference type="SUPFAM" id="SSF50370">
    <property type="entry name" value="Ricin B-like lectins"/>
    <property type="match status" value="1"/>
</dbReference>
<dbReference type="GeneID" id="96260083"/>
<dbReference type="Proteomes" id="UP000721954">
    <property type="component" value="Unassembled WGS sequence"/>
</dbReference>
<evidence type="ECO:0000313" key="3">
    <source>
        <dbReference type="Proteomes" id="UP000721954"/>
    </source>
</evidence>
<feature type="chain" id="PRO_5046031650" description="Ricin B lectin domain-containing protein" evidence="1">
    <location>
        <begin position="34"/>
        <end position="194"/>
    </location>
</feature>
<dbReference type="RefSeq" id="WP_209211452.1">
    <property type="nucleotide sequence ID" value="NZ_JAFFZM010000008.1"/>
</dbReference>
<dbReference type="EMBL" id="JAFFZM010000008">
    <property type="protein sequence ID" value="MBO8199761.1"/>
    <property type="molecule type" value="Genomic_DNA"/>
</dbReference>
<name>A0ABS3XXF1_9ACTN</name>
<gene>
    <name evidence="2" type="ORF">JW613_15855</name>
</gene>
<keyword evidence="3" id="KW-1185">Reference proteome</keyword>
<proteinExistence type="predicted"/>
<evidence type="ECO:0000313" key="2">
    <source>
        <dbReference type="EMBL" id="MBO8199761.1"/>
    </source>
</evidence>
<dbReference type="PROSITE" id="PS50231">
    <property type="entry name" value="RICIN_B_LECTIN"/>
    <property type="match status" value="1"/>
</dbReference>
<feature type="signal peptide" evidence="1">
    <location>
        <begin position="1"/>
        <end position="33"/>
    </location>
</feature>
<reference evidence="2 3" key="1">
    <citation type="submission" date="2021-02" db="EMBL/GenBank/DDBJ databases">
        <title>Streptomyces spirodelae sp. nov., isolated from duckweed.</title>
        <authorList>
            <person name="Saimee Y."/>
            <person name="Duangmal K."/>
        </authorList>
    </citation>
    <scope>NUCLEOTIDE SEQUENCE [LARGE SCALE GENOMIC DNA]</scope>
    <source>
        <strain evidence="2 3">DSM 42105</strain>
    </source>
</reference>
<dbReference type="CDD" id="cd00161">
    <property type="entry name" value="beta-trefoil_Ricin-like"/>
    <property type="match status" value="2"/>
</dbReference>
<protein>
    <recommendedName>
        <fullName evidence="4">Ricin B lectin domain-containing protein</fullName>
    </recommendedName>
</protein>
<keyword evidence="1" id="KW-0732">Signal</keyword>
<evidence type="ECO:0008006" key="4">
    <source>
        <dbReference type="Google" id="ProtNLM"/>
    </source>
</evidence>
<sequence length="194" mass="21097">MPISRGSRRLLSVSVSVAAVCLTGVLGSTHASAAPGDRDVINKTDGSRLATYSDSKADGATVISLRDPAWKYSSESWRAEGPGWDSGTGTSTRVLRNVAADKCLQPATANPQRGTRLVLKTCNGSDLQKWVLHPAKSGGQNSGWWMWTPKVDNKLAMTLNRYGDGSWNTLHLDTAYPSDDRLWRIAPDDQPWNL</sequence>
<organism evidence="2 3">
    <name type="scientific">Streptomyces smyrnaeus</name>
    <dbReference type="NCBI Taxonomy" id="1387713"/>
    <lineage>
        <taxon>Bacteria</taxon>
        <taxon>Bacillati</taxon>
        <taxon>Actinomycetota</taxon>
        <taxon>Actinomycetes</taxon>
        <taxon>Kitasatosporales</taxon>
        <taxon>Streptomycetaceae</taxon>
        <taxon>Streptomyces</taxon>
    </lineage>
</organism>
<comment type="caution">
    <text evidence="2">The sequence shown here is derived from an EMBL/GenBank/DDBJ whole genome shotgun (WGS) entry which is preliminary data.</text>
</comment>
<dbReference type="InterPro" id="IPR035992">
    <property type="entry name" value="Ricin_B-like_lectins"/>
</dbReference>
<dbReference type="Gene3D" id="2.80.10.50">
    <property type="match status" value="1"/>
</dbReference>
<evidence type="ECO:0000256" key="1">
    <source>
        <dbReference type="SAM" id="SignalP"/>
    </source>
</evidence>
<accession>A0ABS3XXF1</accession>